<evidence type="ECO:0000256" key="1">
    <source>
        <dbReference type="SAM" id="Phobius"/>
    </source>
</evidence>
<keyword evidence="1" id="KW-0812">Transmembrane</keyword>
<dbReference type="Pfam" id="PF14021">
    <property type="entry name" value="TNT"/>
    <property type="match status" value="1"/>
</dbReference>
<keyword evidence="1" id="KW-0472">Membrane</keyword>
<evidence type="ECO:0000313" key="3">
    <source>
        <dbReference type="EMBL" id="QKG23453.1"/>
    </source>
</evidence>
<keyword evidence="4" id="KW-1185">Reference proteome</keyword>
<dbReference type="GO" id="GO:0050135">
    <property type="term" value="F:NADP+ nucleosidase activity"/>
    <property type="evidence" value="ECO:0007669"/>
    <property type="project" value="InterPro"/>
</dbReference>
<organism evidence="3 4">
    <name type="scientific">Actinomadura verrucosospora</name>
    <dbReference type="NCBI Taxonomy" id="46165"/>
    <lineage>
        <taxon>Bacteria</taxon>
        <taxon>Bacillati</taxon>
        <taxon>Actinomycetota</taxon>
        <taxon>Actinomycetes</taxon>
        <taxon>Streptosporangiales</taxon>
        <taxon>Thermomonosporaceae</taxon>
        <taxon>Actinomadura</taxon>
    </lineage>
</organism>
<protein>
    <recommendedName>
        <fullName evidence="2">TNT domain-containing protein</fullName>
    </recommendedName>
</protein>
<name>A0A7D3VUQ9_ACTVE</name>
<feature type="domain" description="TNT" evidence="2">
    <location>
        <begin position="220"/>
        <end position="321"/>
    </location>
</feature>
<dbReference type="InterPro" id="IPR025331">
    <property type="entry name" value="TNT"/>
</dbReference>
<dbReference type="EMBL" id="CP053892">
    <property type="protein sequence ID" value="QKG23453.1"/>
    <property type="molecule type" value="Genomic_DNA"/>
</dbReference>
<accession>A0A7D3VUQ9</accession>
<dbReference type="AlphaFoldDB" id="A0A7D3VUQ9"/>
<evidence type="ECO:0000259" key="2">
    <source>
        <dbReference type="Pfam" id="PF14021"/>
    </source>
</evidence>
<proteinExistence type="predicted"/>
<keyword evidence="1" id="KW-1133">Transmembrane helix</keyword>
<feature type="transmembrane region" description="Helical" evidence="1">
    <location>
        <begin position="42"/>
        <end position="62"/>
    </location>
</feature>
<reference evidence="3 4" key="1">
    <citation type="submission" date="2020-05" db="EMBL/GenBank/DDBJ databases">
        <title>Actinomadura verrucosospora NRRL-B18236 (PFL_A860) Genome sequencing and assembly.</title>
        <authorList>
            <person name="Samborskyy M."/>
        </authorList>
    </citation>
    <scope>NUCLEOTIDE SEQUENCE [LARGE SCALE GENOMIC DNA]</scope>
    <source>
        <strain evidence="3 4">NRRL:B18236</strain>
    </source>
</reference>
<evidence type="ECO:0000313" key="4">
    <source>
        <dbReference type="Proteomes" id="UP000501240"/>
    </source>
</evidence>
<gene>
    <name evidence="3" type="ORF">ACTIVE_5096</name>
</gene>
<sequence>MARDYDTQLLESVAVRRRRLRDAVMFGPVRSRRTLDESLGKVVAGLCVAAVLCAGLVGWSFLQTKLATQKKQQQQAEQAQAAPPDDGTAPVPAEWVGSQVTFPMLQRELTKAGVPRGLYVLPGEPRPPVNRVSSYYVLSRAQDGFSGGVVEFEQGRIGAELPTEDEACRWLYGELVIRRTAPAALAPQAEARALQDGRRLAETAHQKINAAGMGAVNYLLPQGTLVDAFGQESGSVLSPYGTPFAERGLPASARLTVDPSAPLGYRRYRVVKPFQVSASVSGPSAGGAGGGVRFTVTAGLFPRPPALPTVRWLLRNGYLERLTASFVPK</sequence>
<dbReference type="Proteomes" id="UP000501240">
    <property type="component" value="Chromosome"/>
</dbReference>